<proteinExistence type="predicted"/>
<comment type="caution">
    <text evidence="1">The sequence shown here is derived from an EMBL/GenBank/DDBJ whole genome shotgun (WGS) entry which is preliminary data.</text>
</comment>
<name>X1A314_9ZZZZ</name>
<sequence>MSFSGQKRKLKYFKNKNIEISYDIFKQNQGNEKIDNSINYTQPSSFLFKKIRDLSVDWEVMEPLTDPPSPQQLHLIKGWTVTIDKFAERFIPNLEIKILYRNVGNVGVPYILEAPIKGVNIEIVDLQGEDTLKRVIIHAGLVIAEGPVDENQQ</sequence>
<organism evidence="1">
    <name type="scientific">marine sediment metagenome</name>
    <dbReference type="NCBI Taxonomy" id="412755"/>
    <lineage>
        <taxon>unclassified sequences</taxon>
        <taxon>metagenomes</taxon>
        <taxon>ecological metagenomes</taxon>
    </lineage>
</organism>
<dbReference type="EMBL" id="BART01015960">
    <property type="protein sequence ID" value="GAG76139.1"/>
    <property type="molecule type" value="Genomic_DNA"/>
</dbReference>
<accession>X1A314</accession>
<reference evidence="1" key="1">
    <citation type="journal article" date="2014" name="Front. Microbiol.">
        <title>High frequency of phylogenetically diverse reductive dehalogenase-homologous genes in deep subseafloor sedimentary metagenomes.</title>
        <authorList>
            <person name="Kawai M."/>
            <person name="Futagami T."/>
            <person name="Toyoda A."/>
            <person name="Takaki Y."/>
            <person name="Nishi S."/>
            <person name="Hori S."/>
            <person name="Arai W."/>
            <person name="Tsubouchi T."/>
            <person name="Morono Y."/>
            <person name="Uchiyama I."/>
            <person name="Ito T."/>
            <person name="Fujiyama A."/>
            <person name="Inagaki F."/>
            <person name="Takami H."/>
        </authorList>
    </citation>
    <scope>NUCLEOTIDE SEQUENCE</scope>
    <source>
        <strain evidence="1">Expedition CK06-06</strain>
    </source>
</reference>
<feature type="non-terminal residue" evidence="1">
    <location>
        <position position="153"/>
    </location>
</feature>
<gene>
    <name evidence="1" type="ORF">S01H4_30850</name>
</gene>
<protein>
    <submittedName>
        <fullName evidence="1">Uncharacterized protein</fullName>
    </submittedName>
</protein>
<evidence type="ECO:0000313" key="1">
    <source>
        <dbReference type="EMBL" id="GAG76139.1"/>
    </source>
</evidence>
<dbReference type="AlphaFoldDB" id="X1A314"/>